<dbReference type="EMBL" id="CYZU01000006">
    <property type="protein sequence ID" value="CUN95517.1"/>
    <property type="molecule type" value="Genomic_DNA"/>
</dbReference>
<proteinExistence type="predicted"/>
<reference evidence="1 2" key="1">
    <citation type="submission" date="2015-09" db="EMBL/GenBank/DDBJ databases">
        <authorList>
            <consortium name="Pathogen Informatics"/>
        </authorList>
    </citation>
    <scope>NUCLEOTIDE SEQUENCE [LARGE SCALE GENOMIC DNA]</scope>
    <source>
        <strain evidence="1 2">2789STDY5834876</strain>
    </source>
</reference>
<evidence type="ECO:0000313" key="2">
    <source>
        <dbReference type="Proteomes" id="UP000095544"/>
    </source>
</evidence>
<accession>A0A174B3X2</accession>
<dbReference type="AlphaFoldDB" id="A0A174B3X2"/>
<gene>
    <name evidence="1" type="ORF">ERS852491_00904</name>
</gene>
<name>A0A174B3X2_9FIRM</name>
<protein>
    <submittedName>
        <fullName evidence="1">Uncharacterized protein</fullName>
    </submittedName>
</protein>
<dbReference type="Proteomes" id="UP000095544">
    <property type="component" value="Unassembled WGS sequence"/>
</dbReference>
<evidence type="ECO:0000313" key="1">
    <source>
        <dbReference type="EMBL" id="CUN95517.1"/>
    </source>
</evidence>
<sequence>MFFGFYEFSYNPESESSGHMDDAGDDFFGALVGLDLGYELAVQFYLAEYSFLQVEDGVVAHAEIVQTELDSVVLENFYILAECFGYAHRRTFSYLEYQVDSF</sequence>
<organism evidence="1 2">
    <name type="scientific">Faecalicatena contorta</name>
    <dbReference type="NCBI Taxonomy" id="39482"/>
    <lineage>
        <taxon>Bacteria</taxon>
        <taxon>Bacillati</taxon>
        <taxon>Bacillota</taxon>
        <taxon>Clostridia</taxon>
        <taxon>Lachnospirales</taxon>
        <taxon>Lachnospiraceae</taxon>
        <taxon>Faecalicatena</taxon>
    </lineage>
</organism>